<feature type="non-terminal residue" evidence="4">
    <location>
        <position position="1"/>
    </location>
</feature>
<keyword evidence="1" id="KW-0325">Glycoprotein</keyword>
<protein>
    <recommendedName>
        <fullName evidence="3">Carboxylesterase type B domain-containing protein</fullName>
    </recommendedName>
</protein>
<organism evidence="4">
    <name type="scientific">Homalodisca liturata</name>
    <dbReference type="NCBI Taxonomy" id="320908"/>
    <lineage>
        <taxon>Eukaryota</taxon>
        <taxon>Metazoa</taxon>
        <taxon>Ecdysozoa</taxon>
        <taxon>Arthropoda</taxon>
        <taxon>Hexapoda</taxon>
        <taxon>Insecta</taxon>
        <taxon>Pterygota</taxon>
        <taxon>Neoptera</taxon>
        <taxon>Paraneoptera</taxon>
        <taxon>Hemiptera</taxon>
        <taxon>Auchenorrhyncha</taxon>
        <taxon>Membracoidea</taxon>
        <taxon>Cicadellidae</taxon>
        <taxon>Cicadellinae</taxon>
        <taxon>Proconiini</taxon>
        <taxon>Homalodisca</taxon>
    </lineage>
</organism>
<proteinExistence type="predicted"/>
<evidence type="ECO:0000259" key="3">
    <source>
        <dbReference type="Pfam" id="PF00135"/>
    </source>
</evidence>
<keyword evidence="2" id="KW-1133">Transmembrane helix</keyword>
<name>A0A1B6K3E1_9HEMI</name>
<dbReference type="SUPFAM" id="SSF53474">
    <property type="entry name" value="alpha/beta-Hydrolases"/>
    <property type="match status" value="1"/>
</dbReference>
<keyword evidence="2" id="KW-0812">Transmembrane</keyword>
<dbReference type="InterPro" id="IPR002018">
    <property type="entry name" value="CarbesteraseB"/>
</dbReference>
<evidence type="ECO:0000256" key="2">
    <source>
        <dbReference type="SAM" id="Phobius"/>
    </source>
</evidence>
<keyword evidence="2" id="KW-0472">Membrane</keyword>
<dbReference type="PANTHER" id="PTHR11559">
    <property type="entry name" value="CARBOXYLESTERASE"/>
    <property type="match status" value="1"/>
</dbReference>
<accession>A0A1B6K3E1</accession>
<evidence type="ECO:0000256" key="1">
    <source>
        <dbReference type="ARBA" id="ARBA00023180"/>
    </source>
</evidence>
<dbReference type="Pfam" id="PF00135">
    <property type="entry name" value="COesterase"/>
    <property type="match status" value="1"/>
</dbReference>
<dbReference type="InterPro" id="IPR050309">
    <property type="entry name" value="Type-B_Carboxylest/Lipase"/>
</dbReference>
<reference evidence="4" key="1">
    <citation type="submission" date="2015-11" db="EMBL/GenBank/DDBJ databases">
        <title>De novo transcriptome assembly of four potential Pierce s Disease insect vectors from Arizona vineyards.</title>
        <authorList>
            <person name="Tassone E.E."/>
        </authorList>
    </citation>
    <scope>NUCLEOTIDE SEQUENCE</scope>
</reference>
<sequence length="195" mass="22672">SISYNTMTRLQQDIQKRYFLDKFDQDKVLDILNLYTDTMFSYPAAKVSNYFANLTYGYIFNFYGSWAPASYASFPYTMMKTVNHWAEIPYIFYTTGLSRPLDSCSLNTDNIAVHTRLVNWWTTFAKTGAPVADASWKKVADGGYLVIDSSTSSMNVSEFDRKYYDFWATVERNSGFYFVANRMSWLLCIFIVILF</sequence>
<evidence type="ECO:0000313" key="4">
    <source>
        <dbReference type="EMBL" id="JAT05980.1"/>
    </source>
</evidence>
<dbReference type="EMBL" id="GECU01001727">
    <property type="protein sequence ID" value="JAT05980.1"/>
    <property type="molecule type" value="Transcribed_RNA"/>
</dbReference>
<feature type="domain" description="Carboxylesterase type B" evidence="3">
    <location>
        <begin position="7"/>
        <end position="166"/>
    </location>
</feature>
<dbReference type="InterPro" id="IPR029058">
    <property type="entry name" value="AB_hydrolase_fold"/>
</dbReference>
<dbReference type="AlphaFoldDB" id="A0A1B6K3E1"/>
<dbReference type="Gene3D" id="3.40.50.1820">
    <property type="entry name" value="alpha/beta hydrolase"/>
    <property type="match status" value="1"/>
</dbReference>
<gene>
    <name evidence="4" type="ORF">g.2561</name>
</gene>
<feature type="transmembrane region" description="Helical" evidence="2">
    <location>
        <begin position="175"/>
        <end position="194"/>
    </location>
</feature>